<evidence type="ECO:0000259" key="2">
    <source>
        <dbReference type="PROSITE" id="PS50076"/>
    </source>
</evidence>
<dbReference type="EMBL" id="LODT01000051">
    <property type="protein sequence ID" value="KYQ88615.1"/>
    <property type="molecule type" value="Genomic_DNA"/>
</dbReference>
<dbReference type="CDD" id="cd06257">
    <property type="entry name" value="DnaJ"/>
    <property type="match status" value="1"/>
</dbReference>
<accession>A0A151Z3U4</accession>
<name>A0A151Z3U4_TIELA</name>
<reference evidence="3 4" key="1">
    <citation type="submission" date="2015-12" db="EMBL/GenBank/DDBJ databases">
        <title>Dictyostelia acquired genes for synthesis and detection of signals that induce cell-type specialization by lateral gene transfer from prokaryotes.</title>
        <authorList>
            <person name="Gloeckner G."/>
            <person name="Schaap P."/>
        </authorList>
    </citation>
    <scope>NUCLEOTIDE SEQUENCE [LARGE SCALE GENOMIC DNA]</scope>
    <source>
        <strain evidence="3 4">TK</strain>
    </source>
</reference>
<dbReference type="PRINTS" id="PR00625">
    <property type="entry name" value="JDOMAIN"/>
</dbReference>
<dbReference type="InterPro" id="IPR036869">
    <property type="entry name" value="J_dom_sf"/>
</dbReference>
<dbReference type="Pfam" id="PF14308">
    <property type="entry name" value="DnaJ-X"/>
    <property type="match status" value="1"/>
</dbReference>
<dbReference type="InParanoid" id="A0A151Z3U4"/>
<feature type="domain" description="J" evidence="2">
    <location>
        <begin position="75"/>
        <end position="140"/>
    </location>
</feature>
<dbReference type="PANTHER" id="PTHR44094">
    <property type="entry name" value="DNAJ HEAT SHOCK N-TERMINAL DOMAIN-CONTAINING PROTEIN"/>
    <property type="match status" value="1"/>
</dbReference>
<feature type="region of interest" description="Disordered" evidence="1">
    <location>
        <begin position="378"/>
        <end position="424"/>
    </location>
</feature>
<dbReference type="STRING" id="361077.A0A151Z3U4"/>
<dbReference type="Proteomes" id="UP000076078">
    <property type="component" value="Unassembled WGS sequence"/>
</dbReference>
<protein>
    <submittedName>
        <fullName evidence="3">DNAJ heat shock N-terminal domain-containing protein</fullName>
    </submittedName>
</protein>
<keyword evidence="4" id="KW-1185">Reference proteome</keyword>
<dbReference type="PROSITE" id="PS00636">
    <property type="entry name" value="DNAJ_1"/>
    <property type="match status" value="1"/>
</dbReference>
<dbReference type="SMART" id="SM00271">
    <property type="entry name" value="DnaJ"/>
    <property type="match status" value="1"/>
</dbReference>
<dbReference type="PROSITE" id="PS50076">
    <property type="entry name" value="DNAJ_2"/>
    <property type="match status" value="1"/>
</dbReference>
<dbReference type="Pfam" id="PF00226">
    <property type="entry name" value="DnaJ"/>
    <property type="match status" value="1"/>
</dbReference>
<dbReference type="SUPFAM" id="SSF46565">
    <property type="entry name" value="Chaperone J-domain"/>
    <property type="match status" value="1"/>
</dbReference>
<sequence>MTDSPKSLLDYKEEEISALSPGKLKELITAAGGNYTGCLEKDDYVKVAIKVRSTMIKPITGQDMVRAKQQEIKVDYYELLGVSKTATTNEITKAYYKLAKEYHPDKNRNDAYAEEMFKKVSEAYQVLTDPEKRERYDKYGMNAMDETMIDPVELFRMLFGGGMFQDYFGDLSFYDAFSSMGQQEEMDPNKPPQLDMSKMDEKRKERVNYLAKKLEILIEPFIQGNEKEFESMIVEKAKEMANAPGGAELLELIGYVYLQEAKQHSIFGFFHEISEKGHKAKEIFSTISSAAKIQRSFTNEDPTTATIPQQENMIKEGLKLIWKLGRLDIDSVIRDVCERVLDKKADRRKRKVEAVKILGKVFERIGKEQSKLQSGSFEDNIFKNIGSPTSSSGGSYSNSTSPQHTTTTTTSTTTSPHTTSTSPK</sequence>
<dbReference type="OrthoDB" id="10250354at2759"/>
<keyword evidence="3" id="KW-0346">Stress response</keyword>
<evidence type="ECO:0000313" key="3">
    <source>
        <dbReference type="EMBL" id="KYQ88615.1"/>
    </source>
</evidence>
<dbReference type="InterPro" id="IPR018253">
    <property type="entry name" value="DnaJ_domain_CS"/>
</dbReference>
<dbReference type="InterPro" id="IPR026894">
    <property type="entry name" value="DnaJ_X"/>
</dbReference>
<dbReference type="InterPro" id="IPR052423">
    <property type="entry name" value="EMIR"/>
</dbReference>
<evidence type="ECO:0000313" key="4">
    <source>
        <dbReference type="Proteomes" id="UP000076078"/>
    </source>
</evidence>
<dbReference type="OMA" id="EVFGAMF"/>
<dbReference type="AlphaFoldDB" id="A0A151Z3U4"/>
<feature type="compositionally biased region" description="Low complexity" evidence="1">
    <location>
        <begin position="386"/>
        <end position="424"/>
    </location>
</feature>
<gene>
    <name evidence="3" type="ORF">DLAC_11357</name>
</gene>
<dbReference type="InterPro" id="IPR001623">
    <property type="entry name" value="DnaJ_domain"/>
</dbReference>
<comment type="caution">
    <text evidence="3">The sequence shown here is derived from an EMBL/GenBank/DDBJ whole genome shotgun (WGS) entry which is preliminary data.</text>
</comment>
<dbReference type="Gene3D" id="1.10.287.110">
    <property type="entry name" value="DnaJ domain"/>
    <property type="match status" value="1"/>
</dbReference>
<dbReference type="PANTHER" id="PTHR44094:SF8">
    <property type="entry name" value="DNAJ HEAT SHOCK N-TERMINAL DOMAIN-CONTAINING PROTEIN-RELATED"/>
    <property type="match status" value="1"/>
</dbReference>
<evidence type="ECO:0000256" key="1">
    <source>
        <dbReference type="SAM" id="MobiDB-lite"/>
    </source>
</evidence>
<organism evidence="3 4">
    <name type="scientific">Tieghemostelium lacteum</name>
    <name type="common">Slime mold</name>
    <name type="synonym">Dictyostelium lacteum</name>
    <dbReference type="NCBI Taxonomy" id="361077"/>
    <lineage>
        <taxon>Eukaryota</taxon>
        <taxon>Amoebozoa</taxon>
        <taxon>Evosea</taxon>
        <taxon>Eumycetozoa</taxon>
        <taxon>Dictyostelia</taxon>
        <taxon>Dictyosteliales</taxon>
        <taxon>Raperosteliaceae</taxon>
        <taxon>Tieghemostelium</taxon>
    </lineage>
</organism>
<proteinExistence type="predicted"/>
<dbReference type="FunCoup" id="A0A151Z3U4">
    <property type="interactions" value="2"/>
</dbReference>